<dbReference type="GO" id="GO:0004721">
    <property type="term" value="F:phosphoprotein phosphatase activity"/>
    <property type="evidence" value="ECO:0007669"/>
    <property type="project" value="TreeGrafter"/>
</dbReference>
<dbReference type="SMART" id="SM00387">
    <property type="entry name" value="HATPase_c"/>
    <property type="match status" value="1"/>
</dbReference>
<keyword evidence="5 10" id="KW-0418">Kinase</keyword>
<dbReference type="PRINTS" id="PR00344">
    <property type="entry name" value="BCTRLSENSOR"/>
</dbReference>
<dbReference type="InterPro" id="IPR050351">
    <property type="entry name" value="BphY/WalK/GraS-like"/>
</dbReference>
<organism evidence="10 11">
    <name type="scientific">Bifidobacterium [indicum] DSM 20214 = LMG 11587</name>
    <dbReference type="NCBI Taxonomy" id="1341694"/>
    <lineage>
        <taxon>Bacteria</taxon>
        <taxon>Bacillati</taxon>
        <taxon>Actinomycetota</taxon>
        <taxon>Actinomycetes</taxon>
        <taxon>Bifidobacteriales</taxon>
        <taxon>Bifidobacteriaceae</taxon>
        <taxon>Bifidobacterium</taxon>
    </lineage>
</organism>
<dbReference type="InterPro" id="IPR036890">
    <property type="entry name" value="HATPase_C_sf"/>
</dbReference>
<dbReference type="Pfam" id="PF02518">
    <property type="entry name" value="HATPase_c"/>
    <property type="match status" value="1"/>
</dbReference>
<evidence type="ECO:0000256" key="2">
    <source>
        <dbReference type="ARBA" id="ARBA00012438"/>
    </source>
</evidence>
<dbReference type="EC" id="2.7.13.3" evidence="2"/>
<evidence type="ECO:0000256" key="7">
    <source>
        <dbReference type="ARBA" id="ARBA00039401"/>
    </source>
</evidence>
<dbReference type="Gene3D" id="3.30.565.10">
    <property type="entry name" value="Histidine kinase-like ATPase, C-terminal domain"/>
    <property type="match status" value="1"/>
</dbReference>
<comment type="catalytic activity">
    <reaction evidence="1">
        <text>ATP + protein L-histidine = ADP + protein N-phospho-L-histidine.</text>
        <dbReference type="EC" id="2.7.13.3"/>
    </reaction>
</comment>
<sequence length="429" mass="46859">MASIMARLCSFLGDHEEDDDQEEEEDLDDSTEALLSLIPAATVVVDGDDEVVRSSPDAYRLGIVGNDEICDQRILDAIAQVRRSGGRRSLSLTTRTPTEFAVDTVASIGTDQDDKNPQGTGASDEGLPEDGDEEDIVRARAVSRTNWLKVTLGRVNDSLVVVLIDDVSESVRFARTRDAFMTNVSRQLLKPVQALEGLAAQLKTTSDLEGDDPDLLRSHLRSVSKDASSVQRYSAYLGHVLKDLLLLIRAQERIKPSKENTLDVAGEIEEVVRDERDSADLADVRLQWRCDRPLTIHGDGQQIRVALAKLVENAISYSPEGSTVSLVAQPSKDGRFAIIRVIDRGRGIDKADQGRIFERFYRADNQNKQTAIGIGLGLSIVKHVALTHHGSVTLWSAPGQGSTFSLILPLAGEGNEEDVTRPTGDNPND</sequence>
<dbReference type="GO" id="GO:0016036">
    <property type="term" value="P:cellular response to phosphate starvation"/>
    <property type="evidence" value="ECO:0007669"/>
    <property type="project" value="TreeGrafter"/>
</dbReference>
<feature type="domain" description="Histidine kinase" evidence="9">
    <location>
        <begin position="183"/>
        <end position="412"/>
    </location>
</feature>
<evidence type="ECO:0000256" key="3">
    <source>
        <dbReference type="ARBA" id="ARBA00022553"/>
    </source>
</evidence>
<dbReference type="Proteomes" id="UP000028569">
    <property type="component" value="Chromosome"/>
</dbReference>
<dbReference type="PANTHER" id="PTHR45453">
    <property type="entry name" value="PHOSPHATE REGULON SENSOR PROTEIN PHOR"/>
    <property type="match status" value="1"/>
</dbReference>
<evidence type="ECO:0000256" key="6">
    <source>
        <dbReference type="ARBA" id="ARBA00023012"/>
    </source>
</evidence>
<feature type="region of interest" description="Disordered" evidence="8">
    <location>
        <begin position="105"/>
        <end position="132"/>
    </location>
</feature>
<dbReference type="RefSeq" id="WP_052108843.1">
    <property type="nucleotide sequence ID" value="NZ_CP006018.1"/>
</dbReference>
<accession>A0A087VVB2</accession>
<evidence type="ECO:0000259" key="9">
    <source>
        <dbReference type="PROSITE" id="PS50109"/>
    </source>
</evidence>
<dbReference type="KEGG" id="bii:BINDI_1024"/>
<evidence type="ECO:0000256" key="1">
    <source>
        <dbReference type="ARBA" id="ARBA00000085"/>
    </source>
</evidence>
<protein>
    <recommendedName>
        <fullName evidence="7">Sensor-like histidine kinase SenX3</fullName>
        <ecNumber evidence="2">2.7.13.3</ecNumber>
    </recommendedName>
</protein>
<dbReference type="GO" id="GO:0005886">
    <property type="term" value="C:plasma membrane"/>
    <property type="evidence" value="ECO:0007669"/>
    <property type="project" value="TreeGrafter"/>
</dbReference>
<evidence type="ECO:0000256" key="4">
    <source>
        <dbReference type="ARBA" id="ARBA00022679"/>
    </source>
</evidence>
<dbReference type="FunFam" id="3.30.565.10:FF:000006">
    <property type="entry name" value="Sensor histidine kinase WalK"/>
    <property type="match status" value="1"/>
</dbReference>
<dbReference type="InterPro" id="IPR005467">
    <property type="entry name" value="His_kinase_dom"/>
</dbReference>
<evidence type="ECO:0000313" key="10">
    <source>
        <dbReference type="EMBL" id="AIC92287.1"/>
    </source>
</evidence>
<evidence type="ECO:0000256" key="8">
    <source>
        <dbReference type="SAM" id="MobiDB-lite"/>
    </source>
</evidence>
<name>A0A087VVB2_9BIFI</name>
<dbReference type="HOGENOM" id="CLU_000445_89_2_11"/>
<dbReference type="PANTHER" id="PTHR45453:SF1">
    <property type="entry name" value="PHOSPHATE REGULON SENSOR PROTEIN PHOR"/>
    <property type="match status" value="1"/>
</dbReference>
<dbReference type="EMBL" id="CP006018">
    <property type="protein sequence ID" value="AIC92287.1"/>
    <property type="molecule type" value="Genomic_DNA"/>
</dbReference>
<proteinExistence type="predicted"/>
<gene>
    <name evidence="10" type="ORF">BINDI_1024</name>
</gene>
<keyword evidence="6" id="KW-0902">Two-component regulatory system</keyword>
<evidence type="ECO:0000256" key="5">
    <source>
        <dbReference type="ARBA" id="ARBA00022777"/>
    </source>
</evidence>
<dbReference type="SUPFAM" id="SSF55874">
    <property type="entry name" value="ATPase domain of HSP90 chaperone/DNA topoisomerase II/histidine kinase"/>
    <property type="match status" value="1"/>
</dbReference>
<dbReference type="InterPro" id="IPR003594">
    <property type="entry name" value="HATPase_dom"/>
</dbReference>
<evidence type="ECO:0000313" key="11">
    <source>
        <dbReference type="Proteomes" id="UP000028569"/>
    </source>
</evidence>
<keyword evidence="3" id="KW-0597">Phosphoprotein</keyword>
<keyword evidence="4 10" id="KW-0808">Transferase</keyword>
<keyword evidence="11" id="KW-1185">Reference proteome</keyword>
<dbReference type="CDD" id="cd00075">
    <property type="entry name" value="HATPase"/>
    <property type="match status" value="1"/>
</dbReference>
<dbReference type="InterPro" id="IPR004358">
    <property type="entry name" value="Sig_transdc_His_kin-like_C"/>
</dbReference>
<dbReference type="AlphaFoldDB" id="A0A087VVB2"/>
<reference evidence="10 11" key="1">
    <citation type="journal article" date="2014" name="Appl. Environ. Microbiol.">
        <title>Genomic encyclopedia of type strains of the genus Bifidobacterium.</title>
        <authorList>
            <person name="Milani C."/>
            <person name="Lugli G.A."/>
            <person name="Duranti S."/>
            <person name="Turroni F."/>
            <person name="Bottacini F."/>
            <person name="Mangifesta M."/>
            <person name="Sanchez B."/>
            <person name="Viappiani A."/>
            <person name="Mancabelli L."/>
            <person name="Taminiau B."/>
            <person name="Delcenserie V."/>
            <person name="Barrangou R."/>
            <person name="Margolles A."/>
            <person name="van Sinderen D."/>
            <person name="Ventura M."/>
        </authorList>
    </citation>
    <scope>NUCLEOTIDE SEQUENCE [LARGE SCALE GENOMIC DNA]</scope>
    <source>
        <strain evidence="10 11">LMG 11587</strain>
    </source>
</reference>
<dbReference type="GO" id="GO:0000155">
    <property type="term" value="F:phosphorelay sensor kinase activity"/>
    <property type="evidence" value="ECO:0007669"/>
    <property type="project" value="TreeGrafter"/>
</dbReference>
<dbReference type="PROSITE" id="PS50109">
    <property type="entry name" value="HIS_KIN"/>
    <property type="match status" value="1"/>
</dbReference>